<gene>
    <name evidence="1" type="ORF">ACIQFM_32680</name>
</gene>
<dbReference type="EMBL" id="JBIVPC010000022">
    <property type="protein sequence ID" value="MFJ6040995.1"/>
    <property type="molecule type" value="Genomic_DNA"/>
</dbReference>
<dbReference type="Proteomes" id="UP001617907">
    <property type="component" value="Unassembled WGS sequence"/>
</dbReference>
<comment type="caution">
    <text evidence="1">The sequence shown here is derived from an EMBL/GenBank/DDBJ whole genome shotgun (WGS) entry which is preliminary data.</text>
</comment>
<reference evidence="1 2" key="1">
    <citation type="submission" date="2024-10" db="EMBL/GenBank/DDBJ databases">
        <title>The Natural Products Discovery Center: Release of the First 8490 Sequenced Strains for Exploring Actinobacteria Biosynthetic Diversity.</title>
        <authorList>
            <person name="Kalkreuter E."/>
            <person name="Kautsar S.A."/>
            <person name="Yang D."/>
            <person name="Bader C.D."/>
            <person name="Teijaro C.N."/>
            <person name="Fluegel L."/>
            <person name="Davis C.M."/>
            <person name="Simpson J.R."/>
            <person name="Lauterbach L."/>
            <person name="Steele A.D."/>
            <person name="Gui C."/>
            <person name="Meng S."/>
            <person name="Li G."/>
            <person name="Viehrig K."/>
            <person name="Ye F."/>
            <person name="Su P."/>
            <person name="Kiefer A.F."/>
            <person name="Nichols A."/>
            <person name="Cepeda A.J."/>
            <person name="Yan W."/>
            <person name="Fan B."/>
            <person name="Jiang Y."/>
            <person name="Adhikari A."/>
            <person name="Zheng C.-J."/>
            <person name="Schuster L."/>
            <person name="Cowan T.M."/>
            <person name="Smanski M.J."/>
            <person name="Chevrette M.G."/>
            <person name="De Carvalho L.P.S."/>
            <person name="Shen B."/>
        </authorList>
    </citation>
    <scope>NUCLEOTIDE SEQUENCE [LARGE SCALE GENOMIC DNA]</scope>
    <source>
        <strain evidence="1 2">NPDC093086</strain>
    </source>
</reference>
<evidence type="ECO:0000313" key="2">
    <source>
        <dbReference type="Proteomes" id="UP001617907"/>
    </source>
</evidence>
<keyword evidence="2" id="KW-1185">Reference proteome</keyword>
<accession>A0ABW8HLP6</accession>
<evidence type="ECO:0000313" key="1">
    <source>
        <dbReference type="EMBL" id="MFJ6040995.1"/>
    </source>
</evidence>
<sequence length="681" mass="73617">MFYPGLEPDLVAGMSEAGLSGHQRQLIQGALRAMHPGAYATQHAAAGGAAVLALSRAEAVLRARAGASNAKEAQPKEKLAYAVITRTLKSVRALKVVVTPAGQPLVDVHDLLADMVRRGEDDLKEPSRCGVLAHQLAAFVPKIERIVVDLFEQAWNTAIPATVAERAIAEVASLAVWRGRDYECLVADLQRFLRQAPCGQGLLSVLRPSHRQFRVAVVVEGARILAGLDRLFDADADVRQFTIGKKAPDGWGQGTAKLRAFASLHGRRPGEDPREGERAAAAVLLTLRVTAPDRGVGVHLARRKIEEALDTYVAGHRLAELRLAPETLVFQESGGRSRRYTSRGPTVDTARPLTRHWPVEIRECLRMAHIARSTSSPLTSAALSWAAIEAAGIWHGYSDSAAHVDLARALSLQAMRQQLLSSHQCVRRAASAAHDEVTQRAAATGRAVRGLEGHLAKNGAQLALKQQLREMRGRAATAELEAADADNLYLRPVDAIDRAAPVNGHGLLSDLNRWADVLAGPPGAAGEVKIGSAALSRLRTVLHGLPAHDVVVWQARMNNPKQCATWLGDLEERCRAQLSWMYVLRNTALHQGVFASVADSHDAHGARGTLDLTLEMLGNWYAVAASAQLPQAAWTARQVITELAERQKDVIRRLKAGSAMTDLNFTHLTSPTSNGRDRTVT</sequence>
<proteinExistence type="predicted"/>
<protein>
    <submittedName>
        <fullName evidence="1">Uncharacterized protein</fullName>
    </submittedName>
</protein>
<name>A0ABW8HLP6_9ACTN</name>
<dbReference type="RefSeq" id="WP_159020889.1">
    <property type="nucleotide sequence ID" value="NZ_JBEOTR010000031.1"/>
</dbReference>
<organism evidence="1 2">
    <name type="scientific">Streptomyces ardesiacus</name>
    <dbReference type="NCBI Taxonomy" id="285564"/>
    <lineage>
        <taxon>Bacteria</taxon>
        <taxon>Bacillati</taxon>
        <taxon>Actinomycetota</taxon>
        <taxon>Actinomycetes</taxon>
        <taxon>Kitasatosporales</taxon>
        <taxon>Streptomycetaceae</taxon>
        <taxon>Streptomyces</taxon>
    </lineage>
</organism>